<sequence>MALTVSLYYTGKNGSAQQFAKEMIDQGVVAAIKAEPGNLKYDYFIPYDDPETLLLIDSWADQASLDAHHASPMMKQLAELREKYDLHMRVERYVSDDRGDDVDEQFIRK</sequence>
<dbReference type="Gene3D" id="3.30.70.100">
    <property type="match status" value="1"/>
</dbReference>
<reference evidence="2 3" key="1">
    <citation type="submission" date="2016-09" db="EMBL/GenBank/DDBJ databases">
        <title>Genome Sequence of the Lactobacillus fermentum strain NCC2970 (CNCM I-5068).</title>
        <authorList>
            <person name="Barretto C."/>
            <person name="Ngom-Bru C."/>
            <person name="Genevaz A."/>
            <person name="Fournier C."/>
            <person name="Moine D."/>
            <person name="Kassam M."/>
            <person name="Iltis A."/>
            <person name="Sagory-Zalkind P."/>
            <person name="Faucherand G."/>
            <person name="Descombes P."/>
            <person name="Duboux S."/>
        </authorList>
    </citation>
    <scope>NUCLEOTIDE SEQUENCE [LARGE SCALE GENOMIC DNA]</scope>
    <source>
        <strain evidence="2 3">NCC2970</strain>
    </source>
</reference>
<accession>A0A1D7ZYL1</accession>
<dbReference type="InterPro" id="IPR011008">
    <property type="entry name" value="Dimeric_a/b-barrel"/>
</dbReference>
<organism evidence="2 3">
    <name type="scientific">Limosilactobacillus fermentum</name>
    <name type="common">Lactobacillus fermentum</name>
    <dbReference type="NCBI Taxonomy" id="1613"/>
    <lineage>
        <taxon>Bacteria</taxon>
        <taxon>Bacillati</taxon>
        <taxon>Bacillota</taxon>
        <taxon>Bacilli</taxon>
        <taxon>Lactobacillales</taxon>
        <taxon>Lactobacillaceae</taxon>
        <taxon>Limosilactobacillus</taxon>
    </lineage>
</organism>
<evidence type="ECO:0000259" key="1">
    <source>
        <dbReference type="PROSITE" id="PS51725"/>
    </source>
</evidence>
<dbReference type="InterPro" id="IPR007138">
    <property type="entry name" value="ABM_dom"/>
</dbReference>
<name>A0A1D7ZYL1_LIMFE</name>
<dbReference type="Pfam" id="PF03992">
    <property type="entry name" value="ABM"/>
    <property type="match status" value="1"/>
</dbReference>
<proteinExistence type="predicted"/>
<evidence type="ECO:0000313" key="3">
    <source>
        <dbReference type="Proteomes" id="UP000094714"/>
    </source>
</evidence>
<dbReference type="EMBL" id="CP017151">
    <property type="protein sequence ID" value="AOR74958.1"/>
    <property type="molecule type" value="Genomic_DNA"/>
</dbReference>
<keyword evidence="2" id="KW-0689">Ribosomal protein</keyword>
<dbReference type="PATRIC" id="fig|1613.112.peg.1574"/>
<dbReference type="RefSeq" id="WP_069776109.1">
    <property type="nucleotide sequence ID" value="NZ_CP017151.1"/>
</dbReference>
<dbReference type="Proteomes" id="UP000094714">
    <property type="component" value="Chromosome"/>
</dbReference>
<keyword evidence="2" id="KW-0687">Ribonucleoprotein</keyword>
<gene>
    <name evidence="2" type="ORF">LACFE_CDS1508</name>
</gene>
<dbReference type="SUPFAM" id="SSF54909">
    <property type="entry name" value="Dimeric alpha+beta barrel"/>
    <property type="match status" value="1"/>
</dbReference>
<feature type="domain" description="ABM" evidence="1">
    <location>
        <begin position="3"/>
        <end position="94"/>
    </location>
</feature>
<dbReference type="PROSITE" id="PS51725">
    <property type="entry name" value="ABM"/>
    <property type="match status" value="1"/>
</dbReference>
<dbReference type="AlphaFoldDB" id="A0A1D7ZYL1"/>
<dbReference type="GO" id="GO:0005840">
    <property type="term" value="C:ribosome"/>
    <property type="evidence" value="ECO:0007669"/>
    <property type="project" value="UniProtKB-KW"/>
</dbReference>
<evidence type="ECO:0000313" key="2">
    <source>
        <dbReference type="EMBL" id="AOR74958.1"/>
    </source>
</evidence>
<protein>
    <submittedName>
        <fullName evidence="2">30S ribosomal protein S9</fullName>
    </submittedName>
</protein>